<comment type="similarity">
    <text evidence="1">Belongs to the short-chain dehydrogenases/reductases (SDR) family.</text>
</comment>
<dbReference type="PANTHER" id="PTHR43477">
    <property type="entry name" value="DIHYDROANTICAPSIN 7-DEHYDROGENASE"/>
    <property type="match status" value="1"/>
</dbReference>
<dbReference type="STRING" id="97972.A0A2V1ECQ6"/>
<organism evidence="4 5">
    <name type="scientific">Periconia macrospinosa</name>
    <dbReference type="NCBI Taxonomy" id="97972"/>
    <lineage>
        <taxon>Eukaryota</taxon>
        <taxon>Fungi</taxon>
        <taxon>Dikarya</taxon>
        <taxon>Ascomycota</taxon>
        <taxon>Pezizomycotina</taxon>
        <taxon>Dothideomycetes</taxon>
        <taxon>Pleosporomycetidae</taxon>
        <taxon>Pleosporales</taxon>
        <taxon>Massarineae</taxon>
        <taxon>Periconiaceae</taxon>
        <taxon>Periconia</taxon>
    </lineage>
</organism>
<evidence type="ECO:0000256" key="1">
    <source>
        <dbReference type="ARBA" id="ARBA00006484"/>
    </source>
</evidence>
<gene>
    <name evidence="4" type="ORF">DM02DRAFT_579238</name>
</gene>
<dbReference type="PANTHER" id="PTHR43477:SF1">
    <property type="entry name" value="DIHYDROANTICAPSIN 7-DEHYDROGENASE"/>
    <property type="match status" value="1"/>
</dbReference>
<dbReference type="GO" id="GO:0016491">
    <property type="term" value="F:oxidoreductase activity"/>
    <property type="evidence" value="ECO:0007669"/>
    <property type="project" value="UniProtKB-KW"/>
</dbReference>
<evidence type="ECO:0000256" key="3">
    <source>
        <dbReference type="ARBA" id="ARBA00023002"/>
    </source>
</evidence>
<dbReference type="InterPro" id="IPR057571">
    <property type="entry name" value="SDR_PhqE-like"/>
</dbReference>
<dbReference type="Pfam" id="PF23441">
    <property type="entry name" value="SDR"/>
    <property type="match status" value="1"/>
</dbReference>
<keyword evidence="3" id="KW-0560">Oxidoreductase</keyword>
<evidence type="ECO:0000313" key="5">
    <source>
        <dbReference type="Proteomes" id="UP000244855"/>
    </source>
</evidence>
<dbReference type="InterPro" id="IPR002347">
    <property type="entry name" value="SDR_fam"/>
</dbReference>
<protein>
    <submittedName>
        <fullName evidence="4">NAD(P)-binding protein</fullName>
    </submittedName>
</protein>
<reference evidence="4 5" key="1">
    <citation type="journal article" date="2018" name="Sci. Rep.">
        <title>Comparative genomics provides insights into the lifestyle and reveals functional heterogeneity of dark septate endophytic fungi.</title>
        <authorList>
            <person name="Knapp D.G."/>
            <person name="Nemeth J.B."/>
            <person name="Barry K."/>
            <person name="Hainaut M."/>
            <person name="Henrissat B."/>
            <person name="Johnson J."/>
            <person name="Kuo A."/>
            <person name="Lim J.H.P."/>
            <person name="Lipzen A."/>
            <person name="Nolan M."/>
            <person name="Ohm R.A."/>
            <person name="Tamas L."/>
            <person name="Grigoriev I.V."/>
            <person name="Spatafora J.W."/>
            <person name="Nagy L.G."/>
            <person name="Kovacs G.M."/>
        </authorList>
    </citation>
    <scope>NUCLEOTIDE SEQUENCE [LARGE SCALE GENOMIC DNA]</scope>
    <source>
        <strain evidence="4 5">DSE2036</strain>
    </source>
</reference>
<keyword evidence="5" id="KW-1185">Reference proteome</keyword>
<dbReference type="EMBL" id="KZ805301">
    <property type="protein sequence ID" value="PVI08106.1"/>
    <property type="molecule type" value="Genomic_DNA"/>
</dbReference>
<name>A0A2V1ECQ6_9PLEO</name>
<dbReference type="InterPro" id="IPR051122">
    <property type="entry name" value="SDR_DHRS6-like"/>
</dbReference>
<dbReference type="Proteomes" id="UP000244855">
    <property type="component" value="Unassembled WGS sequence"/>
</dbReference>
<dbReference type="PRINTS" id="PR00081">
    <property type="entry name" value="GDHRDH"/>
</dbReference>
<dbReference type="OrthoDB" id="294295at2759"/>
<accession>A0A2V1ECQ6</accession>
<dbReference type="CDD" id="cd05233">
    <property type="entry name" value="SDR_c"/>
    <property type="match status" value="1"/>
</dbReference>
<keyword evidence="2" id="KW-0521">NADP</keyword>
<dbReference type="SUPFAM" id="SSF51735">
    <property type="entry name" value="NAD(P)-binding Rossmann-fold domains"/>
    <property type="match status" value="1"/>
</dbReference>
<dbReference type="InterPro" id="IPR036291">
    <property type="entry name" value="NAD(P)-bd_dom_sf"/>
</dbReference>
<dbReference type="AlphaFoldDB" id="A0A2V1ECQ6"/>
<proteinExistence type="inferred from homology"/>
<sequence length="265" mass="28162">MAHVNRLQNARVLVFGGTSGIGFSVANLCISQGAHVIISGSKQAKVDDKVAELKSFYPSLPSGQEVVGYAADLADTPNLEANIKSLLDKSTENGQKKLDHIVFCAGDLFELPTLQSAKPETALKGFNVRWLGGVMIAKLIATGSYMPASTSSSITFTSGTNTDKPTAGFFTGSSIGSAVESLTRSLAVDLKPIRVNIVSPGAIQTPLLDAVVKNVGEEVKEMWKKETLLGELGRPEDIAEAYAWFMKDRFVTGVIAKSEGGRILV</sequence>
<dbReference type="Gene3D" id="3.40.50.720">
    <property type="entry name" value="NAD(P)-binding Rossmann-like Domain"/>
    <property type="match status" value="1"/>
</dbReference>
<evidence type="ECO:0000256" key="2">
    <source>
        <dbReference type="ARBA" id="ARBA00022857"/>
    </source>
</evidence>
<evidence type="ECO:0000313" key="4">
    <source>
        <dbReference type="EMBL" id="PVI08106.1"/>
    </source>
</evidence>